<dbReference type="Gene3D" id="1.10.3200.20">
    <property type="entry name" value="DNA Polymerase alpha, zinc finger"/>
    <property type="match status" value="1"/>
</dbReference>
<evidence type="ECO:0000259" key="16">
    <source>
        <dbReference type="Pfam" id="PF08996"/>
    </source>
</evidence>
<dbReference type="Gene3D" id="1.10.287.690">
    <property type="entry name" value="Helix hairpin bin"/>
    <property type="match status" value="1"/>
</dbReference>
<feature type="region of interest" description="Disordered" evidence="13">
    <location>
        <begin position="1"/>
        <end position="25"/>
    </location>
</feature>
<feature type="region of interest" description="Disordered" evidence="13">
    <location>
        <begin position="264"/>
        <end position="304"/>
    </location>
</feature>
<dbReference type="InterPro" id="IPR006134">
    <property type="entry name" value="DNA-dir_DNA_pol_B_multi_dom"/>
</dbReference>
<dbReference type="EMBL" id="JBBJCI010000023">
    <property type="protein sequence ID" value="KAK7254579.1"/>
    <property type="molecule type" value="Genomic_DNA"/>
</dbReference>
<feature type="compositionally biased region" description="Basic residues" evidence="13">
    <location>
        <begin position="846"/>
        <end position="857"/>
    </location>
</feature>
<feature type="domain" description="DNA-directed DNA polymerase family B multifunctional" evidence="14">
    <location>
        <begin position="802"/>
        <end position="1306"/>
    </location>
</feature>
<dbReference type="Gene3D" id="2.40.50.730">
    <property type="match status" value="1"/>
</dbReference>
<feature type="compositionally biased region" description="Basic residues" evidence="13">
    <location>
        <begin position="231"/>
        <end position="240"/>
    </location>
</feature>
<feature type="compositionally biased region" description="Acidic residues" evidence="13">
    <location>
        <begin position="926"/>
        <end position="941"/>
    </location>
</feature>
<dbReference type="Gene3D" id="3.90.1600.10">
    <property type="entry name" value="Palm domain of DNA polymerase"/>
    <property type="match status" value="1"/>
</dbReference>
<feature type="domain" description="DNA-directed DNA polymerase family B exonuclease" evidence="15">
    <location>
        <begin position="460"/>
        <end position="732"/>
    </location>
</feature>
<feature type="region of interest" description="Disordered" evidence="13">
    <location>
        <begin position="116"/>
        <end position="154"/>
    </location>
</feature>
<dbReference type="Gene3D" id="3.30.70.2820">
    <property type="match status" value="1"/>
</dbReference>
<feature type="region of interest" description="Disordered" evidence="13">
    <location>
        <begin position="833"/>
        <end position="857"/>
    </location>
</feature>
<keyword evidence="10 12" id="KW-0238">DNA-binding</keyword>
<keyword evidence="3 12" id="KW-0808">Transferase</keyword>
<dbReference type="InterPro" id="IPR038256">
    <property type="entry name" value="Pol_alpha_znc_sf"/>
</dbReference>
<dbReference type="CDD" id="cd05532">
    <property type="entry name" value="POLBc_alpha"/>
    <property type="match status" value="1"/>
</dbReference>
<evidence type="ECO:0000256" key="1">
    <source>
        <dbReference type="ARBA" id="ARBA00004123"/>
    </source>
</evidence>
<keyword evidence="9 12" id="KW-0239">DNA-directed DNA polymerase</keyword>
<evidence type="ECO:0000256" key="8">
    <source>
        <dbReference type="ARBA" id="ARBA00022833"/>
    </source>
</evidence>
<feature type="region of interest" description="Disordered" evidence="13">
    <location>
        <begin position="917"/>
        <end position="956"/>
    </location>
</feature>
<sequence length="1550" mass="168937">MERSRRTLSKKSKRGDTLAALRDARSKGSALDRLELKEEEDVYEQVSEDQYAELVRQRRQGEDFVVDDDGLGYFDDGEEHLGEEDVDPAELGRGQVTAKRTTAHGADAVKKAKKLKEARSAADGDEPAQGNKMFQYLGAPGAQPKKKPPPSRAAAAALDGFDSLIDGIGGGARAATTRARAAAPLAPAWGGEVSFDSAPADDMAMDGVLFAQPEDDDAPMPPAEEDAPKPKSSRFSKHAAKAAGPSEATLKALAGPAVVKAEVKEEVAEDDDEDAVKQPERMAYGDEDESAPAADPSYGTGASVVGGSTVDEAKYLRTDDDGDHCWMYWLDVVEQSGSIYLVGKVKLEGEDAYASACVVVRDVERSFFVLPRVDPESGERYPMAKVWAETRAELVPRCVPKQAPFKCKGVKRGYCFGDESVPRDDATEYLKVKYLSKFRPPPRGLCDRGGRVIEKILGAGATPLELFLVKRKLMGPCWIRVDKPKAHSPKVSWCAVEVEVASPKAITLARDCPYAAPPLVCTTISLKTVVNPKTHQHEIVAVSALTHRGVGIDGATPDGGRGEDERLFAPSPGASHKAGSRRWTCVGARPLGAEIAAATKGAARFPRDLATDLKVAEKHGFLSDKGTVTLAPNERALVSCLLSRLQQDDPDVLVGHNILGFELDVLLGRALHLKLGNAWSKVGRLKRNKPPSRWKAASGRDTFHASATCGRLICDTYLAAREHVRGATTYALAALAATQLGVRGRRALEPQDVAHLLGSTKEHVAGLLRHSAEDCRLVERLMLRLQIMPLSKQLTAISGNLLARTLKGHRAERIEYLLLHEFHRIKYIAPEKQRYDEDSDDDSNGKKGKKRDRHAGRAKAAYQGGLVLEPKKGFYDSHVLLLDFASLYPSIIQEYDICFTTIDWSKYALPEKLEDAPAAKRRAVEGDDDDAGDDEEDDDAAPELPPLPDRAAGATGGGVLPKVLKALIDRRREVKQLIKKEKNPKTLETYNIRQMALKLTANSMYGCLGFSHSRFFAKPLAALVTSLGRDTLQATADVAEKELGLEVIYGDTDSIMINTRTDDLAVVKDLGNKVKKAVNKRYRLLELELDGIFKAMLLLKKKKYAALVVNEDPKTGQLSYKKETKGLDLVRRDWCPLSKATGTAILDHLLSGEGSEAIVSAVNAVLEDVGQRARSGDVDVADYVITRGLNKPVEKYPDSKSQPHLRVAKAMLKEGRAVNVGDHIPYVICTGSDKNVADRSYHPDAVATVTKIDEENRPPTAKEAEAPPVVTPGSSEKPSLEKPKVDVEWYLTQQILPPIARLCEPIAGMSRASIADKLGLDARKFAAAMARSQSALDEANANMRSFTPASLQSDEERFADCQPLVVECGSCKLRWPLPLEQRGARARLEAARDAATPAKAAACAALSCGHCGAKLLGYKNAASCFSRVSVALQMATRASLKDYYDGWMVCDDSACGARTRQLSCAGVRCLSRGCKGRLVPEANEKRIYTQLQYYRALFDDDRLACPPKSDEREVAKFLQKQVADDIQASAYNFVRPSIFNVFAKDFAKYH</sequence>
<dbReference type="NCBIfam" id="TIGR00592">
    <property type="entry name" value="pol2"/>
    <property type="match status" value="1"/>
</dbReference>
<keyword evidence="11" id="KW-0539">Nucleus</keyword>
<evidence type="ECO:0000256" key="6">
    <source>
        <dbReference type="ARBA" id="ARBA00022723"/>
    </source>
</evidence>
<keyword evidence="5 12" id="KW-0235">DNA replication</keyword>
<proteinExistence type="inferred from homology"/>
<comment type="subcellular location">
    <subcellularLocation>
        <location evidence="1">Nucleus</location>
    </subcellularLocation>
</comment>
<dbReference type="InterPro" id="IPR015088">
    <property type="entry name" value="Znf_DNA-dir_DNA_pol_B_alpha"/>
</dbReference>
<dbReference type="Proteomes" id="UP001363151">
    <property type="component" value="Unassembled WGS sequence"/>
</dbReference>
<dbReference type="Gene3D" id="6.10.10.100">
    <property type="match status" value="1"/>
</dbReference>
<keyword evidence="19" id="KW-1185">Reference proteome</keyword>
<evidence type="ECO:0000256" key="13">
    <source>
        <dbReference type="SAM" id="MobiDB-lite"/>
    </source>
</evidence>
<dbReference type="Gene3D" id="1.10.132.60">
    <property type="entry name" value="DNA polymerase family B, C-terminal domain"/>
    <property type="match status" value="1"/>
</dbReference>
<reference evidence="18 19" key="1">
    <citation type="submission" date="2024-03" db="EMBL/GenBank/DDBJ databases">
        <title>Aureococcus anophagefferens CCMP1851 and Kratosvirus quantuckense: Draft genome of a second virus-susceptible host strain in the model system.</title>
        <authorList>
            <person name="Chase E."/>
            <person name="Truchon A.R."/>
            <person name="Schepens W."/>
            <person name="Wilhelm S.W."/>
        </authorList>
    </citation>
    <scope>NUCLEOTIDE SEQUENCE [LARGE SCALE GENOMIC DNA]</scope>
    <source>
        <strain evidence="18 19">CCMP1851</strain>
    </source>
</reference>
<feature type="domain" description="Zinc finger DNA-directed DNA polymerase family B alpha" evidence="16">
    <location>
        <begin position="1352"/>
        <end position="1521"/>
    </location>
</feature>
<dbReference type="Pfam" id="PF00136">
    <property type="entry name" value="DNA_pol_B"/>
    <property type="match status" value="1"/>
</dbReference>
<dbReference type="CDD" id="cd05776">
    <property type="entry name" value="DNA_polB_alpha_exo"/>
    <property type="match status" value="1"/>
</dbReference>
<evidence type="ECO:0000256" key="7">
    <source>
        <dbReference type="ARBA" id="ARBA00022771"/>
    </source>
</evidence>
<dbReference type="Pfam" id="PF03104">
    <property type="entry name" value="DNA_pol_B_exo1"/>
    <property type="match status" value="1"/>
</dbReference>
<feature type="region of interest" description="Disordered" evidence="13">
    <location>
        <begin position="67"/>
        <end position="93"/>
    </location>
</feature>
<dbReference type="PROSITE" id="PS00116">
    <property type="entry name" value="DNA_POLYMERASE_B"/>
    <property type="match status" value="1"/>
</dbReference>
<feature type="compositionally biased region" description="Basic and acidic residues" evidence="13">
    <location>
        <begin position="1252"/>
        <end position="1265"/>
    </location>
</feature>
<evidence type="ECO:0000313" key="19">
    <source>
        <dbReference type="Proteomes" id="UP001363151"/>
    </source>
</evidence>
<keyword evidence="6" id="KW-0479">Metal-binding</keyword>
<feature type="compositionally biased region" description="Basic residues" evidence="13">
    <location>
        <begin position="1"/>
        <end position="13"/>
    </location>
</feature>
<dbReference type="InterPro" id="IPR023211">
    <property type="entry name" value="DNA_pol_palm_dom_sf"/>
</dbReference>
<keyword evidence="4 12" id="KW-0548">Nucleotidyltransferase</keyword>
<name>A0ABR1GEZ3_AURAN</name>
<comment type="catalytic activity">
    <reaction evidence="12">
        <text>DNA(n) + a 2'-deoxyribonucleoside 5'-triphosphate = DNA(n+1) + diphosphate</text>
        <dbReference type="Rhea" id="RHEA:22508"/>
        <dbReference type="Rhea" id="RHEA-COMP:17339"/>
        <dbReference type="Rhea" id="RHEA-COMP:17340"/>
        <dbReference type="ChEBI" id="CHEBI:33019"/>
        <dbReference type="ChEBI" id="CHEBI:61560"/>
        <dbReference type="ChEBI" id="CHEBI:173112"/>
        <dbReference type="EC" id="2.7.7.7"/>
    </reaction>
</comment>
<dbReference type="InterPro" id="IPR006172">
    <property type="entry name" value="DNA-dir_DNA_pol_B"/>
</dbReference>
<evidence type="ECO:0000259" key="14">
    <source>
        <dbReference type="Pfam" id="PF00136"/>
    </source>
</evidence>
<feature type="region of interest" description="Disordered" evidence="13">
    <location>
        <begin position="212"/>
        <end position="248"/>
    </location>
</feature>
<dbReference type="PANTHER" id="PTHR45861:SF1">
    <property type="entry name" value="DNA POLYMERASE ALPHA CATALYTIC SUBUNIT"/>
    <property type="match status" value="1"/>
</dbReference>
<evidence type="ECO:0000256" key="4">
    <source>
        <dbReference type="ARBA" id="ARBA00022695"/>
    </source>
</evidence>
<evidence type="ECO:0000313" key="18">
    <source>
        <dbReference type="EMBL" id="KAK7254579.1"/>
    </source>
</evidence>
<protein>
    <recommendedName>
        <fullName evidence="12">DNA polymerase</fullName>
        <ecNumber evidence="12">2.7.7.7</ecNumber>
    </recommendedName>
</protein>
<evidence type="ECO:0000256" key="3">
    <source>
        <dbReference type="ARBA" id="ARBA00022679"/>
    </source>
</evidence>
<gene>
    <name evidence="18" type="primary">POLA1</name>
    <name evidence="18" type="ORF">SO694_00010141</name>
</gene>
<evidence type="ECO:0000256" key="11">
    <source>
        <dbReference type="ARBA" id="ARBA00023242"/>
    </source>
</evidence>
<organism evidence="18 19">
    <name type="scientific">Aureococcus anophagefferens</name>
    <name type="common">Harmful bloom alga</name>
    <dbReference type="NCBI Taxonomy" id="44056"/>
    <lineage>
        <taxon>Eukaryota</taxon>
        <taxon>Sar</taxon>
        <taxon>Stramenopiles</taxon>
        <taxon>Ochrophyta</taxon>
        <taxon>Pelagophyceae</taxon>
        <taxon>Pelagomonadales</taxon>
        <taxon>Pelagomonadaceae</taxon>
        <taxon>Aureococcus</taxon>
    </lineage>
</organism>
<dbReference type="Pfam" id="PF12254">
    <property type="entry name" value="DNA_pol_alpha_N"/>
    <property type="match status" value="1"/>
</dbReference>
<evidence type="ECO:0000259" key="15">
    <source>
        <dbReference type="Pfam" id="PF03104"/>
    </source>
</evidence>
<comment type="caution">
    <text evidence="18">The sequence shown here is derived from an EMBL/GenBank/DDBJ whole genome shotgun (WGS) entry which is preliminary data.</text>
</comment>
<dbReference type="SUPFAM" id="SSF53098">
    <property type="entry name" value="Ribonuclease H-like"/>
    <property type="match status" value="1"/>
</dbReference>
<evidence type="ECO:0000256" key="12">
    <source>
        <dbReference type="RuleBase" id="RU000442"/>
    </source>
</evidence>
<evidence type="ECO:0000256" key="2">
    <source>
        <dbReference type="ARBA" id="ARBA00005755"/>
    </source>
</evidence>
<dbReference type="InterPro" id="IPR042087">
    <property type="entry name" value="DNA_pol_B_thumb"/>
</dbReference>
<dbReference type="InterPro" id="IPR043502">
    <property type="entry name" value="DNA/RNA_pol_sf"/>
</dbReference>
<dbReference type="Pfam" id="PF08996">
    <property type="entry name" value="zf-DNA_Pol"/>
    <property type="match status" value="1"/>
</dbReference>
<accession>A0ABR1GEZ3</accession>
<dbReference type="SUPFAM" id="SSF56672">
    <property type="entry name" value="DNA/RNA polymerases"/>
    <property type="match status" value="1"/>
</dbReference>
<feature type="domain" description="DNA polymerase alpha catalytic subunit N-terminal" evidence="17">
    <location>
        <begin position="18"/>
        <end position="80"/>
    </location>
</feature>
<evidence type="ECO:0000259" key="17">
    <source>
        <dbReference type="Pfam" id="PF12254"/>
    </source>
</evidence>
<dbReference type="SMART" id="SM00486">
    <property type="entry name" value="POLBc"/>
    <property type="match status" value="1"/>
</dbReference>
<evidence type="ECO:0000256" key="9">
    <source>
        <dbReference type="ARBA" id="ARBA00022932"/>
    </source>
</evidence>
<feature type="compositionally biased region" description="Acidic residues" evidence="13">
    <location>
        <begin position="67"/>
        <end position="88"/>
    </location>
</feature>
<dbReference type="InterPro" id="IPR024647">
    <property type="entry name" value="DNA_pol_a_cat_su_N"/>
</dbReference>
<dbReference type="EC" id="2.7.7.7" evidence="12"/>
<keyword evidence="7" id="KW-0863">Zinc-finger</keyword>
<feature type="compositionally biased region" description="Basic and acidic residues" evidence="13">
    <location>
        <begin position="275"/>
        <end position="284"/>
    </location>
</feature>
<dbReference type="InterPro" id="IPR045846">
    <property type="entry name" value="POLBc_alpha"/>
</dbReference>
<comment type="similarity">
    <text evidence="2 12">Belongs to the DNA polymerase type-B family.</text>
</comment>
<evidence type="ECO:0000256" key="5">
    <source>
        <dbReference type="ARBA" id="ARBA00022705"/>
    </source>
</evidence>
<dbReference type="PANTHER" id="PTHR45861">
    <property type="entry name" value="DNA POLYMERASE ALPHA CATALYTIC SUBUNIT"/>
    <property type="match status" value="1"/>
</dbReference>
<dbReference type="PRINTS" id="PR00106">
    <property type="entry name" value="DNAPOLB"/>
</dbReference>
<dbReference type="InterPro" id="IPR012337">
    <property type="entry name" value="RNaseH-like_sf"/>
</dbReference>
<dbReference type="InterPro" id="IPR006133">
    <property type="entry name" value="DNA-dir_DNA_pol_B_exonuc"/>
</dbReference>
<feature type="region of interest" description="Disordered" evidence="13">
    <location>
        <begin position="1252"/>
        <end position="1281"/>
    </location>
</feature>
<evidence type="ECO:0000256" key="10">
    <source>
        <dbReference type="ARBA" id="ARBA00023125"/>
    </source>
</evidence>
<keyword evidence="8" id="KW-0862">Zinc</keyword>
<dbReference type="InterPro" id="IPR017964">
    <property type="entry name" value="DNA-dir_DNA_pol_B_CS"/>
</dbReference>
<dbReference type="InterPro" id="IPR036397">
    <property type="entry name" value="RNaseH_sf"/>
</dbReference>
<dbReference type="Gene3D" id="3.30.420.10">
    <property type="entry name" value="Ribonuclease H-like superfamily/Ribonuclease H"/>
    <property type="match status" value="1"/>
</dbReference>